<evidence type="ECO:0000256" key="5">
    <source>
        <dbReference type="ARBA" id="ARBA00022692"/>
    </source>
</evidence>
<evidence type="ECO:0000256" key="4">
    <source>
        <dbReference type="ARBA" id="ARBA00022475"/>
    </source>
</evidence>
<keyword evidence="4 8" id="KW-1003">Cell membrane</keyword>
<dbReference type="PANTHER" id="PTHR33573">
    <property type="entry name" value="CASP-LIKE PROTEIN 4A4"/>
    <property type="match status" value="1"/>
</dbReference>
<evidence type="ECO:0000256" key="6">
    <source>
        <dbReference type="ARBA" id="ARBA00022989"/>
    </source>
</evidence>
<feature type="domain" description="Casparian strip membrane protein" evidence="10">
    <location>
        <begin position="58"/>
        <end position="148"/>
    </location>
</feature>
<comment type="caution">
    <text evidence="11">The sequence shown here is derived from an EMBL/GenBank/DDBJ whole genome shotgun (WGS) entry which is preliminary data.</text>
</comment>
<dbReference type="AlphaFoldDB" id="A0AAE1S910"/>
<dbReference type="Pfam" id="PF04535">
    <property type="entry name" value="CASP_dom"/>
    <property type="match status" value="1"/>
</dbReference>
<gene>
    <name evidence="11" type="ORF">RND71_016695</name>
</gene>
<feature type="region of interest" description="Disordered" evidence="9">
    <location>
        <begin position="17"/>
        <end position="40"/>
    </location>
</feature>
<feature type="transmembrane region" description="Helical" evidence="8">
    <location>
        <begin position="160"/>
        <end position="179"/>
    </location>
</feature>
<evidence type="ECO:0000256" key="3">
    <source>
        <dbReference type="ARBA" id="ARBA00011489"/>
    </source>
</evidence>
<sequence>MKEESNVMVIAQRMISGASPSPSSTPNSPATQPPLPTPSPYSFSVVSTRLRSRPTIYAYDLTLRSMSLLFSFISALSLAAPSPTRTKRGEISRFYDNPQLTYCFTVSILAFVYSAFQLFKRVCDIAYRGVLISDMTSDYLSFTLDQINLSKHMNSHKQNVVQLAGYLLVSSSSVTIPVIQQMDSQTSLWKAAIIAVCMSFTAFVVLAVSALLSGYKLCKRIIW</sequence>
<evidence type="ECO:0000259" key="10">
    <source>
        <dbReference type="Pfam" id="PF04535"/>
    </source>
</evidence>
<comment type="subunit">
    <text evidence="3 8">Homodimer and heterodimers.</text>
</comment>
<comment type="similarity">
    <text evidence="2 8">Belongs to the Casparian strip membrane proteins (CASP) family.</text>
</comment>
<dbReference type="Proteomes" id="UP001291623">
    <property type="component" value="Unassembled WGS sequence"/>
</dbReference>
<dbReference type="PANTHER" id="PTHR33573:SF15">
    <property type="entry name" value="CASP-LIKE PROTEIN 4A4"/>
    <property type="match status" value="1"/>
</dbReference>
<feature type="transmembrane region" description="Helical" evidence="8">
    <location>
        <begin position="61"/>
        <end position="79"/>
    </location>
</feature>
<evidence type="ECO:0000256" key="1">
    <source>
        <dbReference type="ARBA" id="ARBA00004651"/>
    </source>
</evidence>
<feature type="transmembrane region" description="Helical" evidence="8">
    <location>
        <begin position="99"/>
        <end position="119"/>
    </location>
</feature>
<protein>
    <recommendedName>
        <fullName evidence="8">CASP-like protein</fullName>
    </recommendedName>
</protein>
<dbReference type="GO" id="GO:0005886">
    <property type="term" value="C:plasma membrane"/>
    <property type="evidence" value="ECO:0007669"/>
    <property type="project" value="UniProtKB-SubCell"/>
</dbReference>
<proteinExistence type="inferred from homology"/>
<comment type="subcellular location">
    <subcellularLocation>
        <location evidence="1 8">Cell membrane</location>
        <topology evidence="1 8">Multi-pass membrane protein</topology>
    </subcellularLocation>
</comment>
<keyword evidence="7 8" id="KW-0472">Membrane</keyword>
<evidence type="ECO:0000256" key="8">
    <source>
        <dbReference type="RuleBase" id="RU361233"/>
    </source>
</evidence>
<evidence type="ECO:0000256" key="2">
    <source>
        <dbReference type="ARBA" id="ARBA00007651"/>
    </source>
</evidence>
<keyword evidence="5 8" id="KW-0812">Transmembrane</keyword>
<dbReference type="InterPro" id="IPR006702">
    <property type="entry name" value="CASP_dom"/>
</dbReference>
<evidence type="ECO:0000313" key="12">
    <source>
        <dbReference type="Proteomes" id="UP001291623"/>
    </source>
</evidence>
<keyword evidence="6 8" id="KW-1133">Transmembrane helix</keyword>
<evidence type="ECO:0000256" key="7">
    <source>
        <dbReference type="ARBA" id="ARBA00023136"/>
    </source>
</evidence>
<reference evidence="11" key="1">
    <citation type="submission" date="2023-12" db="EMBL/GenBank/DDBJ databases">
        <title>Genome assembly of Anisodus tanguticus.</title>
        <authorList>
            <person name="Wang Y.-J."/>
        </authorList>
    </citation>
    <scope>NUCLEOTIDE SEQUENCE</scope>
    <source>
        <strain evidence="11">KB-2021</strain>
        <tissue evidence="11">Leaf</tissue>
    </source>
</reference>
<evidence type="ECO:0000256" key="9">
    <source>
        <dbReference type="SAM" id="MobiDB-lite"/>
    </source>
</evidence>
<organism evidence="11 12">
    <name type="scientific">Anisodus tanguticus</name>
    <dbReference type="NCBI Taxonomy" id="243964"/>
    <lineage>
        <taxon>Eukaryota</taxon>
        <taxon>Viridiplantae</taxon>
        <taxon>Streptophyta</taxon>
        <taxon>Embryophyta</taxon>
        <taxon>Tracheophyta</taxon>
        <taxon>Spermatophyta</taxon>
        <taxon>Magnoliopsida</taxon>
        <taxon>eudicotyledons</taxon>
        <taxon>Gunneridae</taxon>
        <taxon>Pentapetalae</taxon>
        <taxon>asterids</taxon>
        <taxon>lamiids</taxon>
        <taxon>Solanales</taxon>
        <taxon>Solanaceae</taxon>
        <taxon>Solanoideae</taxon>
        <taxon>Hyoscyameae</taxon>
        <taxon>Anisodus</taxon>
    </lineage>
</organism>
<feature type="compositionally biased region" description="Low complexity" evidence="9">
    <location>
        <begin position="17"/>
        <end position="30"/>
    </location>
</feature>
<name>A0AAE1S910_9SOLA</name>
<accession>A0AAE1S910</accession>
<keyword evidence="12" id="KW-1185">Reference proteome</keyword>
<feature type="transmembrane region" description="Helical" evidence="8">
    <location>
        <begin position="191"/>
        <end position="212"/>
    </location>
</feature>
<dbReference type="EMBL" id="JAVYJV010000008">
    <property type="protein sequence ID" value="KAK4365337.1"/>
    <property type="molecule type" value="Genomic_DNA"/>
</dbReference>
<evidence type="ECO:0000313" key="11">
    <source>
        <dbReference type="EMBL" id="KAK4365337.1"/>
    </source>
</evidence>